<dbReference type="InterPro" id="IPR005363">
    <property type="entry name" value="UPF0167"/>
</dbReference>
<dbReference type="EMBL" id="CP076838">
    <property type="protein sequence ID" value="QWW78616.1"/>
    <property type="molecule type" value="Genomic_DNA"/>
</dbReference>
<sequence>MSRFNYMSDDYLSTVFADESFTCDCCKKISNAKYIGPQYSTADNDASLCPDCIQTGEAVQSGLVDFFNEIDPECVDENVSSEISCRTPGIFTWQDQEWATHCNDACEFHGDATAQDIIKADEKTIQIWMERYDQSRNDWDTFMSGYQPGGDQGVYKFSCKHCNAIVLNWDFS</sequence>
<organism evidence="2 3">
    <name type="scientific">Leclercia pneumoniae</name>
    <dbReference type="NCBI Taxonomy" id="2815358"/>
    <lineage>
        <taxon>Bacteria</taxon>
        <taxon>Pseudomonadati</taxon>
        <taxon>Pseudomonadota</taxon>
        <taxon>Gammaproteobacteria</taxon>
        <taxon>Enterobacterales</taxon>
        <taxon>Enterobacteriaceae</taxon>
        <taxon>Leclercia</taxon>
    </lineage>
</organism>
<evidence type="ECO:0000256" key="1">
    <source>
        <dbReference type="ARBA" id="ARBA00008525"/>
    </source>
</evidence>
<reference evidence="2 3" key="1">
    <citation type="submission" date="2021-06" db="EMBL/GenBank/DDBJ databases">
        <title>Leclercia pneumoniae sp. nov.</title>
        <authorList>
            <person name="Hoenemann M."/>
            <person name="Viehweger A."/>
            <person name="Dietze N."/>
        </authorList>
    </citation>
    <scope>NUCLEOTIDE SEQUENCE [LARGE SCALE GENOMIC DNA]</scope>
    <source>
        <strain evidence="3">49125</strain>
    </source>
</reference>
<evidence type="ECO:0000313" key="2">
    <source>
        <dbReference type="EMBL" id="QWW78616.1"/>
    </source>
</evidence>
<protein>
    <submittedName>
        <fullName evidence="2">CbrC family protein</fullName>
    </submittedName>
</protein>
<dbReference type="RefSeq" id="WP_207293164.1">
    <property type="nucleotide sequence ID" value="NZ_CP071383.1"/>
</dbReference>
<dbReference type="Proteomes" id="UP000683497">
    <property type="component" value="Chromosome"/>
</dbReference>
<evidence type="ECO:0000313" key="3">
    <source>
        <dbReference type="Proteomes" id="UP000683497"/>
    </source>
</evidence>
<name>A0ABX8JVJ4_9ENTR</name>
<comment type="similarity">
    <text evidence="1">Belongs to the UPF0167 family.</text>
</comment>
<accession>A0ABX8JVJ4</accession>
<proteinExistence type="inferred from homology"/>
<keyword evidence="3" id="KW-1185">Reference proteome</keyword>
<dbReference type="Pfam" id="PF03691">
    <property type="entry name" value="UPF0167"/>
    <property type="match status" value="1"/>
</dbReference>
<gene>
    <name evidence="2" type="ORF">KQ929_15350</name>
</gene>